<comment type="caution">
    <text evidence="2">The sequence shown here is derived from an EMBL/GenBank/DDBJ whole genome shotgun (WGS) entry which is preliminary data.</text>
</comment>
<dbReference type="AlphaFoldDB" id="A0A0L0W8S4"/>
<evidence type="ECO:0008006" key="4">
    <source>
        <dbReference type="Google" id="ProtNLM"/>
    </source>
</evidence>
<reference evidence="3" key="1">
    <citation type="submission" date="2015-07" db="EMBL/GenBank/DDBJ databases">
        <title>Draft genome sequence of the purine-degrading Gottschalkia purinilyticum DSM 1384 (formerly Clostridium purinilyticum).</title>
        <authorList>
            <person name="Poehlein A."/>
            <person name="Schiel-Bengelsdorf B."/>
            <person name="Bengelsdorf F.R."/>
            <person name="Daniel R."/>
            <person name="Duerre P."/>
        </authorList>
    </citation>
    <scope>NUCLEOTIDE SEQUENCE [LARGE SCALE GENOMIC DNA]</scope>
    <source>
        <strain evidence="3">DSM 1384</strain>
    </source>
</reference>
<sequence length="145" mass="17122">MAKLLDKLKQNVLIGIDSVSIKSSTLLEVNKLKKYIAILEEEKENCIENLGDSVYNMYSSNKLNTDVIMNKCADIEEIDEKIKNKRKEIENILKEQEEMLSTIHNKKQDYDYDNIDENMKYTRNDDIDKTLHLNKDEGREKYDKR</sequence>
<proteinExistence type="predicted"/>
<keyword evidence="3" id="KW-1185">Reference proteome</keyword>
<protein>
    <recommendedName>
        <fullName evidence="4">Flagellar FliJ protein</fullName>
    </recommendedName>
</protein>
<gene>
    <name evidence="2" type="ORF">CLPU_11c00200</name>
</gene>
<name>A0A0L0W8S4_GOTPU</name>
<dbReference type="EMBL" id="LGSS01000011">
    <property type="protein sequence ID" value="KNF07852.1"/>
    <property type="molecule type" value="Genomic_DNA"/>
</dbReference>
<dbReference type="STRING" id="1503.CLPU_11c00200"/>
<accession>A0A0L0W8S4</accession>
<dbReference type="RefSeq" id="WP_050355766.1">
    <property type="nucleotide sequence ID" value="NZ_LGSS01000011.1"/>
</dbReference>
<keyword evidence="1" id="KW-0175">Coiled coil</keyword>
<feature type="coiled-coil region" evidence="1">
    <location>
        <begin position="29"/>
        <end position="106"/>
    </location>
</feature>
<dbReference type="Proteomes" id="UP000037267">
    <property type="component" value="Unassembled WGS sequence"/>
</dbReference>
<organism evidence="2 3">
    <name type="scientific">Gottschalkia purinilytica</name>
    <name type="common">Clostridium purinilyticum</name>
    <dbReference type="NCBI Taxonomy" id="1503"/>
    <lineage>
        <taxon>Bacteria</taxon>
        <taxon>Bacillati</taxon>
        <taxon>Bacillota</taxon>
        <taxon>Tissierellia</taxon>
        <taxon>Tissierellales</taxon>
        <taxon>Gottschalkiaceae</taxon>
        <taxon>Gottschalkia</taxon>
    </lineage>
</organism>
<evidence type="ECO:0000256" key="1">
    <source>
        <dbReference type="SAM" id="Coils"/>
    </source>
</evidence>
<evidence type="ECO:0000313" key="2">
    <source>
        <dbReference type="EMBL" id="KNF07852.1"/>
    </source>
</evidence>
<evidence type="ECO:0000313" key="3">
    <source>
        <dbReference type="Proteomes" id="UP000037267"/>
    </source>
</evidence>